<dbReference type="RefSeq" id="WP_324273993.1">
    <property type="nucleotide sequence ID" value="NZ_CP141261.1"/>
</dbReference>
<sequence>MQADKLAVDPESRVLVITSDVRSGHEVVAAGTIWRAVQRLADDGPSQAEVEQERTEIQTYLEDPRSDVEAARAFAHAAVTGVPAIDADTIREDAAALTVESVREVSTALRNSAVLMVSGRWSWGFPACGDCRSGRPTSSPDGSSPGSACGGAQGRAAGRGEDGATLVLDEDRRITVRWRDVVGLVRQGPGSGRWWAGRGSASPCRRTTGGRAPRPWRRSGPPFQRSSRSSTTTPRTTACCSSAHPPIAWPRQSRSGATARRSSPTGSGPPLWPTATVLPRPWPTTSRRWSGAGRPGSCSGARTWRSSTSCCVAPSRSTAISGV</sequence>
<organism evidence="2 3">
    <name type="scientific">Blastococcus brunescens</name>
    <dbReference type="NCBI Taxonomy" id="1564165"/>
    <lineage>
        <taxon>Bacteria</taxon>
        <taxon>Bacillati</taxon>
        <taxon>Actinomycetota</taxon>
        <taxon>Actinomycetes</taxon>
        <taxon>Geodermatophilales</taxon>
        <taxon>Geodermatophilaceae</taxon>
        <taxon>Blastococcus</taxon>
    </lineage>
</organism>
<keyword evidence="3" id="KW-1185">Reference proteome</keyword>
<protein>
    <submittedName>
        <fullName evidence="2">Uncharacterized protein</fullName>
    </submittedName>
</protein>
<dbReference type="SUPFAM" id="SSF63411">
    <property type="entry name" value="LuxS/MPP-like metallohydrolase"/>
    <property type="match status" value="1"/>
</dbReference>
<feature type="compositionally biased region" description="Low complexity" evidence="1">
    <location>
        <begin position="225"/>
        <end position="243"/>
    </location>
</feature>
<accession>A0ABZ1AYT4</accession>
<feature type="compositionally biased region" description="Low complexity" evidence="1">
    <location>
        <begin position="134"/>
        <end position="147"/>
    </location>
</feature>
<evidence type="ECO:0000256" key="1">
    <source>
        <dbReference type="SAM" id="MobiDB-lite"/>
    </source>
</evidence>
<dbReference type="Gene3D" id="3.30.830.10">
    <property type="entry name" value="Metalloenzyme, LuxS/M16 peptidase-like"/>
    <property type="match status" value="1"/>
</dbReference>
<evidence type="ECO:0000313" key="2">
    <source>
        <dbReference type="EMBL" id="WRL62641.1"/>
    </source>
</evidence>
<dbReference type="EMBL" id="CP141261">
    <property type="protein sequence ID" value="WRL62641.1"/>
    <property type="molecule type" value="Genomic_DNA"/>
</dbReference>
<gene>
    <name evidence="2" type="ORF">U6N30_22220</name>
</gene>
<feature type="region of interest" description="Disordered" evidence="1">
    <location>
        <begin position="188"/>
        <end position="305"/>
    </location>
</feature>
<proteinExistence type="predicted"/>
<dbReference type="Proteomes" id="UP001324287">
    <property type="component" value="Chromosome"/>
</dbReference>
<feature type="compositionally biased region" description="Polar residues" evidence="1">
    <location>
        <begin position="252"/>
        <end position="266"/>
    </location>
</feature>
<name>A0ABZ1AYT4_9ACTN</name>
<evidence type="ECO:0000313" key="3">
    <source>
        <dbReference type="Proteomes" id="UP001324287"/>
    </source>
</evidence>
<reference evidence="2 3" key="1">
    <citation type="submission" date="2023-12" db="EMBL/GenBank/DDBJ databases">
        <title>Blastococcus brunescens sp. nov., an actonobacterium isolated from sandstone collected in sahara desert.</title>
        <authorList>
            <person name="Gtari M."/>
            <person name="Ghodhbane F."/>
        </authorList>
    </citation>
    <scope>NUCLEOTIDE SEQUENCE [LARGE SCALE GENOMIC DNA]</scope>
    <source>
        <strain evidence="2 3">BMG 8361</strain>
    </source>
</reference>
<dbReference type="InterPro" id="IPR011249">
    <property type="entry name" value="Metalloenz_LuxS/M16"/>
</dbReference>
<feature type="region of interest" description="Disordered" evidence="1">
    <location>
        <begin position="132"/>
        <end position="164"/>
    </location>
</feature>